<proteinExistence type="predicted"/>
<reference evidence="2 3" key="1">
    <citation type="submission" date="2018-05" db="EMBL/GenBank/DDBJ databases">
        <title>Genomic Encyclopedia of Type Strains, Phase IV (KMG-IV): sequencing the most valuable type-strain genomes for metagenomic binning, comparative biology and taxonomic classification.</title>
        <authorList>
            <person name="Goeker M."/>
        </authorList>
    </citation>
    <scope>NUCLEOTIDE SEQUENCE [LARGE SCALE GENOMIC DNA]</scope>
    <source>
        <strain evidence="2 3">DSM 16791</strain>
    </source>
</reference>
<evidence type="ECO:0008006" key="4">
    <source>
        <dbReference type="Google" id="ProtNLM"/>
    </source>
</evidence>
<organism evidence="2 3">
    <name type="scientific">Hoeflea marina</name>
    <dbReference type="NCBI Taxonomy" id="274592"/>
    <lineage>
        <taxon>Bacteria</taxon>
        <taxon>Pseudomonadati</taxon>
        <taxon>Pseudomonadota</taxon>
        <taxon>Alphaproteobacteria</taxon>
        <taxon>Hyphomicrobiales</taxon>
        <taxon>Rhizobiaceae</taxon>
        <taxon>Hoeflea</taxon>
    </lineage>
</organism>
<gene>
    <name evidence="2" type="ORF">DFR52_11417</name>
</gene>
<evidence type="ECO:0000256" key="1">
    <source>
        <dbReference type="SAM" id="MobiDB-lite"/>
    </source>
</evidence>
<accession>A0A317PDF6</accession>
<name>A0A317PDF6_9HYPH</name>
<dbReference type="RefSeq" id="WP_110034623.1">
    <property type="nucleotide sequence ID" value="NZ_QGTR01000014.1"/>
</dbReference>
<dbReference type="AlphaFoldDB" id="A0A317PDF6"/>
<dbReference type="OrthoDB" id="8115900at2"/>
<dbReference type="Proteomes" id="UP000246352">
    <property type="component" value="Unassembled WGS sequence"/>
</dbReference>
<sequence>MAESRSRKLGRLVRVQRQLERMAENELAHTLRERMIAESSQEALIGALGSLDTVHRAMAGSYAVRFSPLEGRIRQLSGVQVMQERRVLTEKTKADRLAETAARAVESEEREAADESLLDLLDSTMAGPDPSTSPA</sequence>
<keyword evidence="3" id="KW-1185">Reference proteome</keyword>
<feature type="region of interest" description="Disordered" evidence="1">
    <location>
        <begin position="99"/>
        <end position="135"/>
    </location>
</feature>
<feature type="compositionally biased region" description="Acidic residues" evidence="1">
    <location>
        <begin position="108"/>
        <end position="117"/>
    </location>
</feature>
<protein>
    <recommendedName>
        <fullName evidence="4">Flagellar FliJ protein</fullName>
    </recommendedName>
</protein>
<evidence type="ECO:0000313" key="3">
    <source>
        <dbReference type="Proteomes" id="UP000246352"/>
    </source>
</evidence>
<evidence type="ECO:0000313" key="2">
    <source>
        <dbReference type="EMBL" id="PWV95260.1"/>
    </source>
</evidence>
<comment type="caution">
    <text evidence="2">The sequence shown here is derived from an EMBL/GenBank/DDBJ whole genome shotgun (WGS) entry which is preliminary data.</text>
</comment>
<dbReference type="EMBL" id="QGTR01000014">
    <property type="protein sequence ID" value="PWV95260.1"/>
    <property type="molecule type" value="Genomic_DNA"/>
</dbReference>